<dbReference type="RefSeq" id="WP_397092502.1">
    <property type="nucleotide sequence ID" value="NZ_JBIRYO010000006.1"/>
</dbReference>
<name>A0ABW7WYE8_9NOCA</name>
<evidence type="ECO:0000313" key="1">
    <source>
        <dbReference type="EMBL" id="MFI2473886.1"/>
    </source>
</evidence>
<dbReference type="Proteomes" id="UP001611415">
    <property type="component" value="Unassembled WGS sequence"/>
</dbReference>
<keyword evidence="2" id="KW-1185">Reference proteome</keyword>
<organism evidence="1 2">
    <name type="scientific">Nocardia xishanensis</name>
    <dbReference type="NCBI Taxonomy" id="238964"/>
    <lineage>
        <taxon>Bacteria</taxon>
        <taxon>Bacillati</taxon>
        <taxon>Actinomycetota</taxon>
        <taxon>Actinomycetes</taxon>
        <taxon>Mycobacteriales</taxon>
        <taxon>Nocardiaceae</taxon>
        <taxon>Nocardia</taxon>
    </lineage>
</organism>
<accession>A0ABW7WYE8</accession>
<gene>
    <name evidence="1" type="ORF">ACH49W_10960</name>
</gene>
<evidence type="ECO:0000313" key="2">
    <source>
        <dbReference type="Proteomes" id="UP001611415"/>
    </source>
</evidence>
<reference evidence="1 2" key="1">
    <citation type="submission" date="2024-10" db="EMBL/GenBank/DDBJ databases">
        <title>The Natural Products Discovery Center: Release of the First 8490 Sequenced Strains for Exploring Actinobacteria Biosynthetic Diversity.</title>
        <authorList>
            <person name="Kalkreuter E."/>
            <person name="Kautsar S.A."/>
            <person name="Yang D."/>
            <person name="Bader C.D."/>
            <person name="Teijaro C.N."/>
            <person name="Fluegel L."/>
            <person name="Davis C.M."/>
            <person name="Simpson J.R."/>
            <person name="Lauterbach L."/>
            <person name="Steele A.D."/>
            <person name="Gui C."/>
            <person name="Meng S."/>
            <person name="Li G."/>
            <person name="Viehrig K."/>
            <person name="Ye F."/>
            <person name="Su P."/>
            <person name="Kiefer A.F."/>
            <person name="Nichols A."/>
            <person name="Cepeda A.J."/>
            <person name="Yan W."/>
            <person name="Fan B."/>
            <person name="Jiang Y."/>
            <person name="Adhikari A."/>
            <person name="Zheng C.-J."/>
            <person name="Schuster L."/>
            <person name="Cowan T.M."/>
            <person name="Smanski M.J."/>
            <person name="Chevrette M.G."/>
            <person name="De Carvalho L.P.S."/>
            <person name="Shen B."/>
        </authorList>
    </citation>
    <scope>NUCLEOTIDE SEQUENCE [LARGE SCALE GENOMIC DNA]</scope>
    <source>
        <strain evidence="1 2">NPDC019275</strain>
    </source>
</reference>
<comment type="caution">
    <text evidence="1">The sequence shown here is derived from an EMBL/GenBank/DDBJ whole genome shotgun (WGS) entry which is preliminary data.</text>
</comment>
<dbReference type="EMBL" id="JBIRYO010000006">
    <property type="protein sequence ID" value="MFI2473886.1"/>
    <property type="molecule type" value="Genomic_DNA"/>
</dbReference>
<protein>
    <submittedName>
        <fullName evidence="1">Uncharacterized protein</fullName>
    </submittedName>
</protein>
<proteinExistence type="predicted"/>
<sequence>MKTDAAAARAGSQLFGLLPPQARLALLVLGLLAALAGCCAAWLDYQNYRPSPNICRAHEVHRTDCVQVERAVPTPAGWSR</sequence>